<dbReference type="InterPro" id="IPR041618">
    <property type="entry name" value="PKS_DE"/>
</dbReference>
<keyword evidence="5" id="KW-0045">Antibiotic biosynthesis</keyword>
<dbReference type="Gene3D" id="3.30.70.3290">
    <property type="match status" value="1"/>
</dbReference>
<dbReference type="Pfam" id="PF00109">
    <property type="entry name" value="ketoacyl-synt"/>
    <property type="match status" value="1"/>
</dbReference>
<keyword evidence="3" id="KW-0597">Phosphoprotein</keyword>
<dbReference type="InterPro" id="IPR020806">
    <property type="entry name" value="PKS_PP-bd"/>
</dbReference>
<keyword evidence="4 10" id="KW-0808">Transferase</keyword>
<dbReference type="InterPro" id="IPR020841">
    <property type="entry name" value="PKS_Beta-ketoAc_synthase_dom"/>
</dbReference>
<dbReference type="SMART" id="SM01294">
    <property type="entry name" value="PKS_PP_betabranch"/>
    <property type="match status" value="1"/>
</dbReference>
<gene>
    <name evidence="10" type="ORF">CLV72_101344</name>
</gene>
<dbReference type="InterPro" id="IPR057326">
    <property type="entry name" value="KR_dom"/>
</dbReference>
<dbReference type="FunFam" id="1.10.1200.10:FF:000007">
    <property type="entry name" value="Probable polyketide synthase pks17"/>
    <property type="match status" value="1"/>
</dbReference>
<dbReference type="SMART" id="SM00825">
    <property type="entry name" value="PKS_KS"/>
    <property type="match status" value="1"/>
</dbReference>
<evidence type="ECO:0000259" key="9">
    <source>
        <dbReference type="PROSITE" id="PS52004"/>
    </source>
</evidence>
<dbReference type="Pfam" id="PF18369">
    <property type="entry name" value="PKS_DE"/>
    <property type="match status" value="1"/>
</dbReference>
<dbReference type="SUPFAM" id="SSF52151">
    <property type="entry name" value="FabD/lysophospholipase-like"/>
    <property type="match status" value="1"/>
</dbReference>
<dbReference type="InterPro" id="IPR001227">
    <property type="entry name" value="Ac_transferase_dom_sf"/>
</dbReference>
<dbReference type="InterPro" id="IPR036299">
    <property type="entry name" value="Polyketide_synth_docking_sf"/>
</dbReference>
<reference evidence="10 11" key="1">
    <citation type="submission" date="2018-03" db="EMBL/GenBank/DDBJ databases">
        <title>Genomic Encyclopedia of Archaeal and Bacterial Type Strains, Phase II (KMG-II): from individual species to whole genera.</title>
        <authorList>
            <person name="Goeker M."/>
        </authorList>
    </citation>
    <scope>NUCLEOTIDE SEQUENCE [LARGE SCALE GENOMIC DNA]</scope>
    <source>
        <strain evidence="10 11">DSM 45601</strain>
    </source>
</reference>
<evidence type="ECO:0000259" key="8">
    <source>
        <dbReference type="PROSITE" id="PS50075"/>
    </source>
</evidence>
<dbReference type="Pfam" id="PF00550">
    <property type="entry name" value="PP-binding"/>
    <property type="match status" value="1"/>
</dbReference>
<dbReference type="SMART" id="SM00827">
    <property type="entry name" value="PKS_AT"/>
    <property type="match status" value="1"/>
</dbReference>
<dbReference type="PROSITE" id="PS50075">
    <property type="entry name" value="CARRIER"/>
    <property type="match status" value="1"/>
</dbReference>
<accession>A0A2T0QCS6</accession>
<dbReference type="InterPro" id="IPR036291">
    <property type="entry name" value="NAD(P)-bd_dom_sf"/>
</dbReference>
<dbReference type="GO" id="GO:0004315">
    <property type="term" value="F:3-oxoacyl-[acyl-carrier-protein] synthase activity"/>
    <property type="evidence" value="ECO:0007669"/>
    <property type="project" value="InterPro"/>
</dbReference>
<dbReference type="InterPro" id="IPR032821">
    <property type="entry name" value="PKS_assoc"/>
</dbReference>
<comment type="cofactor">
    <cofactor evidence="1">
        <name>pantetheine 4'-phosphate</name>
        <dbReference type="ChEBI" id="CHEBI:47942"/>
    </cofactor>
</comment>
<dbReference type="InterPro" id="IPR016039">
    <property type="entry name" value="Thiolase-like"/>
</dbReference>
<dbReference type="InterPro" id="IPR036736">
    <property type="entry name" value="ACP-like_sf"/>
</dbReference>
<dbReference type="InterPro" id="IPR014031">
    <property type="entry name" value="Ketoacyl_synth_C"/>
</dbReference>
<dbReference type="NCBIfam" id="NF045894">
    <property type="entry name" value="PKS_plus_SDR"/>
    <property type="match status" value="1"/>
</dbReference>
<dbReference type="SUPFAM" id="SSF51735">
    <property type="entry name" value="NAD(P)-binding Rossmann-fold domains"/>
    <property type="match status" value="2"/>
</dbReference>
<comment type="caution">
    <text evidence="10">The sequence shown here is derived from an EMBL/GenBank/DDBJ whole genome shotgun (WGS) entry which is preliminary data.</text>
</comment>
<evidence type="ECO:0000313" key="11">
    <source>
        <dbReference type="Proteomes" id="UP000237846"/>
    </source>
</evidence>
<feature type="domain" description="Carrier" evidence="8">
    <location>
        <begin position="1485"/>
        <end position="1560"/>
    </location>
</feature>
<dbReference type="Pfam" id="PF02801">
    <property type="entry name" value="Ketoacyl-synt_C"/>
    <property type="match status" value="1"/>
</dbReference>
<dbReference type="InterPro" id="IPR050091">
    <property type="entry name" value="PKS_NRPS_Biosynth_Enz"/>
</dbReference>
<evidence type="ECO:0000313" key="10">
    <source>
        <dbReference type="EMBL" id="PRY01756.1"/>
    </source>
</evidence>
<dbReference type="Gene3D" id="1.10.1200.10">
    <property type="entry name" value="ACP-like"/>
    <property type="match status" value="1"/>
</dbReference>
<dbReference type="OrthoDB" id="4537517at2"/>
<dbReference type="Pfam" id="PF08659">
    <property type="entry name" value="KR"/>
    <property type="match status" value="1"/>
</dbReference>
<dbReference type="Pfam" id="PF16197">
    <property type="entry name" value="KAsynt_C_assoc"/>
    <property type="match status" value="1"/>
</dbReference>
<keyword evidence="7" id="KW-0012">Acyltransferase</keyword>
<evidence type="ECO:0000256" key="1">
    <source>
        <dbReference type="ARBA" id="ARBA00001957"/>
    </source>
</evidence>
<proteinExistence type="predicted"/>
<organism evidence="10 11">
    <name type="scientific">Allonocardiopsis opalescens</name>
    <dbReference type="NCBI Taxonomy" id="1144618"/>
    <lineage>
        <taxon>Bacteria</taxon>
        <taxon>Bacillati</taxon>
        <taxon>Actinomycetota</taxon>
        <taxon>Actinomycetes</taxon>
        <taxon>Streptosporangiales</taxon>
        <taxon>Allonocardiopsis</taxon>
    </lineage>
</organism>
<dbReference type="PROSITE" id="PS00606">
    <property type="entry name" value="KS3_1"/>
    <property type="match status" value="1"/>
</dbReference>
<sequence length="1639" mass="170445">MANDDRLRDYLKRATADLRQTRQRLREAEDREREPIAIVAAGCRYPGGVESAHQLWELVDAGRDVIGDFPTDRGWDTDALYHPDPGHPGTTYVKRGGFLREASAFDPELFGISPREATAMDPQQRLLLETAWEVFERARMDPLSLRGSQTGVFAGVMAPDYANGLVSVPEEAEGFLLAGTLPAVVAGRLSYVFGLEGPAIAIDTACSSSLVAVHLAAQALRRGECTLALACGVAVMSTPDVFVEFSRQGGLAKDGRCKSFGAAADGTGWSDGVGVLLLERLSDALRNGREVLGVVRGSAVNQDGASNGLTAPNGRSQQRVIWQALAAAGLTADQVDAVEAHGTGTTLGDPIEAQALLATYGRHHTAERPLRLGSIKSNMGHSQAAAGVAGIIKMIEAMRHERLPRTLHAEEPSPDVDWSAGHVRLLTEPEPWPRGERPRRAGVSSFGVSGTNAHVIVEEPPAAAPPAPAEPADPAVPAPAPPPVWPLSGRTPAALRAQAARLAGHLAEHPGAGALDVGYALATTRAALEHRAVVVAADRDEALRGLRALAAGEESPLVVTGAAARGRTAFLFTGQGAQRTGMGRELSDAFPVFAEALDQVCARLDKLLDRPLREVMWADPAAPEAALLDGTRYTQAALFAVEVALYRLVEAWGIVPEFVAGHSVGELAAAHVAGVLSLEDACALVAARGRLMAALPAGGAMASVRAGEDEVRELLAAEPEAAIAAVNGPGTVVVSGAEAAVERVAARLAEAGRRVKRLAVSHAFHSPLMDPMLAEFERAVSGLEFRAPRIPLVSNLTGSAATAEQLADPAHWVRHVRETVRFHDGVRYLEGQGVRRFVEIGPDGVLSALVREILPGGASEEAAVTATLRRDRPEAAALLGAVARLHVHGLSPDWAALYAGTGAEAVDLPTYAFQRRRFWLGDRAARSAGGEPGAADPAADSFWKSVRSGDAAALAAELELAPDDVERVLPGLSAWYRRRSTERQVDGWRYRVRWEPVAEPGGGAPGGTWWLAVPAGSEASEQAAAASAALARRGAEVVAVEADGAGRDALAARLRALGPAPDGVLSLLALDGRPDQEHPELTRGTAGTVTLVQALGDAGVTAPLWCATAGAVAVGGDAEPTRPGQAPVWGMGVVLGLDHPDAWGGLVDLPEVFDERAADLLAAVLAGGAGGEDQLAIRPGGLFARRMARAPRPESAARPAWRPRGTVLVTGGTGGLGAHVARWLAAAGAEHLVLAGRRGPEAPGAAELEAELAAMGVPTTIAACDVSDREALARLIASVPGEHPLTAVVHAAGVMHAAAPLAEHSLAEVAEIVRAKAAGAAHLDEILAGRPLDAFVLFSSGAAVWGTAGQSAYAAANAYLDALAHRRRARGEAATAIAWGAWSDGMGDEEGRAYLRRLGMRPLDPAPALAALQQALDGGESHLVVADIDWAAFAPAYALARPRPLLDAVPEARAALDRQDGGGDAPEAAALAARLAAMGPAEQGRTLLNLVRRHAAAVLGHEGAAAVEPKRAFQDLGFDSITAVEFRNRLGAATGLRLPATLAFDYASPLALAEHMRAELCGGEAAAEPVLAELDRLEAAVADLPAAEIERTRVTARLRALLDRLEAAGAAEGAGVAGALKDAGVDEVLAFIDKEFGGA</sequence>
<dbReference type="Pfam" id="PF08990">
    <property type="entry name" value="Docking"/>
    <property type="match status" value="1"/>
</dbReference>
<dbReference type="SUPFAM" id="SSF53901">
    <property type="entry name" value="Thiolase-like"/>
    <property type="match status" value="1"/>
</dbReference>
<dbReference type="Proteomes" id="UP000237846">
    <property type="component" value="Unassembled WGS sequence"/>
</dbReference>
<keyword evidence="6" id="KW-0511">Multifunctional enzyme</keyword>
<dbReference type="Gene3D" id="6.10.140.1830">
    <property type="match status" value="1"/>
</dbReference>
<dbReference type="CDD" id="cd00833">
    <property type="entry name" value="PKS"/>
    <property type="match status" value="1"/>
</dbReference>
<dbReference type="CDD" id="cd08952">
    <property type="entry name" value="KR_1_SDR_x"/>
    <property type="match status" value="1"/>
</dbReference>
<evidence type="ECO:0000256" key="4">
    <source>
        <dbReference type="ARBA" id="ARBA00022679"/>
    </source>
</evidence>
<dbReference type="PANTHER" id="PTHR43775">
    <property type="entry name" value="FATTY ACID SYNTHASE"/>
    <property type="match status" value="1"/>
</dbReference>
<dbReference type="InterPro" id="IPR014030">
    <property type="entry name" value="Ketoacyl_synth_N"/>
</dbReference>
<dbReference type="InterPro" id="IPR016035">
    <property type="entry name" value="Acyl_Trfase/lysoPLipase"/>
</dbReference>
<evidence type="ECO:0000256" key="7">
    <source>
        <dbReference type="ARBA" id="ARBA00023315"/>
    </source>
</evidence>
<dbReference type="SUPFAM" id="SSF101173">
    <property type="entry name" value="Docking domain B of the erythromycin polyketide synthase (DEBS)"/>
    <property type="match status" value="1"/>
</dbReference>
<dbReference type="RefSeq" id="WP_106238005.1">
    <property type="nucleotide sequence ID" value="NZ_PVZC01000001.1"/>
</dbReference>
<dbReference type="InterPro" id="IPR013968">
    <property type="entry name" value="PKS_KR"/>
</dbReference>
<dbReference type="Gene3D" id="3.40.47.10">
    <property type="match status" value="1"/>
</dbReference>
<dbReference type="InterPro" id="IPR015083">
    <property type="entry name" value="NorB/c/GfsB-D-like_docking"/>
</dbReference>
<dbReference type="Gene3D" id="3.40.366.10">
    <property type="entry name" value="Malonyl-Coenzyme A Acyl Carrier Protein, domain 2"/>
    <property type="match status" value="1"/>
</dbReference>
<dbReference type="GO" id="GO:0031177">
    <property type="term" value="F:phosphopantetheine binding"/>
    <property type="evidence" value="ECO:0007669"/>
    <property type="project" value="InterPro"/>
</dbReference>
<evidence type="ECO:0000256" key="2">
    <source>
        <dbReference type="ARBA" id="ARBA00022450"/>
    </source>
</evidence>
<dbReference type="FunFam" id="3.40.47.10:FF:000019">
    <property type="entry name" value="Polyketide synthase type I"/>
    <property type="match status" value="1"/>
</dbReference>
<dbReference type="EMBL" id="PVZC01000001">
    <property type="protein sequence ID" value="PRY01756.1"/>
    <property type="molecule type" value="Genomic_DNA"/>
</dbReference>
<dbReference type="InterPro" id="IPR016036">
    <property type="entry name" value="Malonyl_transacylase_ACP-bd"/>
</dbReference>
<dbReference type="GO" id="GO:0006633">
    <property type="term" value="P:fatty acid biosynthetic process"/>
    <property type="evidence" value="ECO:0007669"/>
    <property type="project" value="InterPro"/>
</dbReference>
<dbReference type="GO" id="GO:0004312">
    <property type="term" value="F:fatty acid synthase activity"/>
    <property type="evidence" value="ECO:0007669"/>
    <property type="project" value="TreeGrafter"/>
</dbReference>
<dbReference type="Gene3D" id="3.40.50.720">
    <property type="entry name" value="NAD(P)-binding Rossmann-like Domain"/>
    <property type="match status" value="1"/>
</dbReference>
<name>A0A2T0QCS6_9ACTN</name>
<dbReference type="PANTHER" id="PTHR43775:SF51">
    <property type="entry name" value="INACTIVE PHENOLPHTHIOCEROL SYNTHESIS POLYKETIDE SYNTHASE TYPE I PKS1-RELATED"/>
    <property type="match status" value="1"/>
</dbReference>
<dbReference type="PROSITE" id="PS52004">
    <property type="entry name" value="KS3_2"/>
    <property type="match status" value="1"/>
</dbReference>
<dbReference type="InterPro" id="IPR018201">
    <property type="entry name" value="Ketoacyl_synth_AS"/>
</dbReference>
<evidence type="ECO:0000256" key="3">
    <source>
        <dbReference type="ARBA" id="ARBA00022553"/>
    </source>
</evidence>
<dbReference type="GO" id="GO:0033068">
    <property type="term" value="P:macrolide biosynthetic process"/>
    <property type="evidence" value="ECO:0007669"/>
    <property type="project" value="UniProtKB-ARBA"/>
</dbReference>
<evidence type="ECO:0000256" key="5">
    <source>
        <dbReference type="ARBA" id="ARBA00023194"/>
    </source>
</evidence>
<evidence type="ECO:0000256" key="6">
    <source>
        <dbReference type="ARBA" id="ARBA00023268"/>
    </source>
</evidence>
<dbReference type="InterPro" id="IPR014043">
    <property type="entry name" value="Acyl_transferase_dom"/>
</dbReference>
<keyword evidence="11" id="KW-1185">Reference proteome</keyword>
<keyword evidence="2" id="KW-0596">Phosphopantetheine</keyword>
<dbReference type="SUPFAM" id="SSF55048">
    <property type="entry name" value="Probable ACP-binding domain of malonyl-CoA ACP transacylase"/>
    <property type="match status" value="1"/>
</dbReference>
<dbReference type="SMART" id="SM00822">
    <property type="entry name" value="PKS_KR"/>
    <property type="match status" value="1"/>
</dbReference>
<dbReference type="Pfam" id="PF00698">
    <property type="entry name" value="Acyl_transf_1"/>
    <property type="match status" value="1"/>
</dbReference>
<protein>
    <submittedName>
        <fullName evidence="10">Acyl transferase domain-containing protein</fullName>
    </submittedName>
</protein>
<dbReference type="InterPro" id="IPR009081">
    <property type="entry name" value="PP-bd_ACP"/>
</dbReference>
<dbReference type="SMART" id="SM00823">
    <property type="entry name" value="PKS_PP"/>
    <property type="match status" value="1"/>
</dbReference>
<feature type="domain" description="Ketosynthase family 3 (KS3)" evidence="9">
    <location>
        <begin position="33"/>
        <end position="459"/>
    </location>
</feature>
<dbReference type="FunFam" id="3.40.366.10:FF:000002">
    <property type="entry name" value="Probable polyketide synthase 2"/>
    <property type="match status" value="1"/>
</dbReference>
<dbReference type="SUPFAM" id="SSF47336">
    <property type="entry name" value="ACP-like"/>
    <property type="match status" value="1"/>
</dbReference>